<feature type="compositionally biased region" description="Pro residues" evidence="2">
    <location>
        <begin position="1"/>
        <end position="10"/>
    </location>
</feature>
<organism evidence="3 4">
    <name type="scientific">Cutaneotrichosporon oleaginosum</name>
    <dbReference type="NCBI Taxonomy" id="879819"/>
    <lineage>
        <taxon>Eukaryota</taxon>
        <taxon>Fungi</taxon>
        <taxon>Dikarya</taxon>
        <taxon>Basidiomycota</taxon>
        <taxon>Agaricomycotina</taxon>
        <taxon>Tremellomycetes</taxon>
        <taxon>Trichosporonales</taxon>
        <taxon>Trichosporonaceae</taxon>
        <taxon>Cutaneotrichosporon</taxon>
    </lineage>
</organism>
<sequence>MPDIPSPSEEPTPFDARLFEPPPWVKERFGSVPPPAKPASTADSTDEHFESASEGDLGIEEDIEGLTRFSTDELRKLLTRATTLKEAGNKHFLAQPRRLEEAGDSYTSALDFLPDLPPPRPFQAAPEAHSGLQEVTEAEAEAIEAENAREKDTEREEIEQSIRECTKAVYGNLGAVYVAQEEWKKAVEVCTKAIKMDPGYLKAVHRRAVANDKLGTWSSLTSAQEDYSTLVSSLPPSSPQLREAKRALATLPGRIAVQQEKEKDEMLGKLKDLGNSLLGKFGLSTDMFKFDEQPGGGYNLRFEQ</sequence>
<protein>
    <submittedName>
        <fullName evidence="3">Uncharacterized protein</fullName>
    </submittedName>
</protein>
<dbReference type="GeneID" id="28983608"/>
<accession>A0A0J0XNZ7</accession>
<dbReference type="SMART" id="SM00028">
    <property type="entry name" value="TPR"/>
    <property type="match status" value="1"/>
</dbReference>
<dbReference type="InterPro" id="IPR052769">
    <property type="entry name" value="TPR_domain_protein"/>
</dbReference>
<dbReference type="Gene3D" id="1.25.40.10">
    <property type="entry name" value="Tetratricopeptide repeat domain"/>
    <property type="match status" value="1"/>
</dbReference>
<dbReference type="PANTHER" id="PTHR46014">
    <property type="entry name" value="TETRATRICOPEPTIDE REPEAT PROTEIN 1"/>
    <property type="match status" value="1"/>
</dbReference>
<dbReference type="PANTHER" id="PTHR46014:SF1">
    <property type="entry name" value="TETRATRICOPEPTIDE REPEAT PROTEIN 1"/>
    <property type="match status" value="1"/>
</dbReference>
<dbReference type="AlphaFoldDB" id="A0A0J0XNZ7"/>
<dbReference type="RefSeq" id="XP_018279319.1">
    <property type="nucleotide sequence ID" value="XM_018423005.1"/>
</dbReference>
<reference evidence="3 4" key="1">
    <citation type="submission" date="2015-03" db="EMBL/GenBank/DDBJ databases">
        <title>Genomics and transcriptomics of the oil-accumulating basidiomycete yeast T. oleaginosus allow insights into substrate utilization and the diverse evolutionary trajectories of mating systems in fungi.</title>
        <authorList>
            <consortium name="DOE Joint Genome Institute"/>
            <person name="Kourist R."/>
            <person name="Kracht O."/>
            <person name="Bracharz F."/>
            <person name="Lipzen A."/>
            <person name="Nolan M."/>
            <person name="Ohm R."/>
            <person name="Grigoriev I."/>
            <person name="Sun S."/>
            <person name="Heitman J."/>
            <person name="Bruck T."/>
            <person name="Nowrousian M."/>
        </authorList>
    </citation>
    <scope>NUCLEOTIDE SEQUENCE [LARGE SCALE GENOMIC DNA]</scope>
    <source>
        <strain evidence="3 4">IBC0246</strain>
    </source>
</reference>
<dbReference type="SUPFAM" id="SSF48452">
    <property type="entry name" value="TPR-like"/>
    <property type="match status" value="1"/>
</dbReference>
<proteinExistence type="predicted"/>
<dbReference type="InterPro" id="IPR019734">
    <property type="entry name" value="TPR_rpt"/>
</dbReference>
<dbReference type="PROSITE" id="PS50005">
    <property type="entry name" value="TPR"/>
    <property type="match status" value="1"/>
</dbReference>
<evidence type="ECO:0000313" key="3">
    <source>
        <dbReference type="EMBL" id="KLT42828.1"/>
    </source>
</evidence>
<keyword evidence="1" id="KW-0802">TPR repeat</keyword>
<dbReference type="InterPro" id="IPR011990">
    <property type="entry name" value="TPR-like_helical_dom_sf"/>
</dbReference>
<dbReference type="EMBL" id="KQ087201">
    <property type="protein sequence ID" value="KLT42828.1"/>
    <property type="molecule type" value="Genomic_DNA"/>
</dbReference>
<dbReference type="OrthoDB" id="1872379at2759"/>
<evidence type="ECO:0000256" key="2">
    <source>
        <dbReference type="SAM" id="MobiDB-lite"/>
    </source>
</evidence>
<evidence type="ECO:0000313" key="4">
    <source>
        <dbReference type="Proteomes" id="UP000053611"/>
    </source>
</evidence>
<dbReference type="Proteomes" id="UP000053611">
    <property type="component" value="Unassembled WGS sequence"/>
</dbReference>
<feature type="repeat" description="TPR" evidence="1">
    <location>
        <begin position="167"/>
        <end position="200"/>
    </location>
</feature>
<name>A0A0J0XNZ7_9TREE</name>
<dbReference type="STRING" id="879819.A0A0J0XNZ7"/>
<evidence type="ECO:0000256" key="1">
    <source>
        <dbReference type="PROSITE-ProRule" id="PRU00339"/>
    </source>
</evidence>
<feature type="region of interest" description="Disordered" evidence="2">
    <location>
        <begin position="1"/>
        <end position="61"/>
    </location>
</feature>
<gene>
    <name evidence="3" type="ORF">CC85DRAFT_285177</name>
</gene>
<keyword evidence="4" id="KW-1185">Reference proteome</keyword>